<gene>
    <name evidence="1" type="ORF">IDH45_01415</name>
</gene>
<dbReference type="EMBL" id="JACXJA010000001">
    <property type="protein sequence ID" value="MBD2860645.1"/>
    <property type="molecule type" value="Genomic_DNA"/>
</dbReference>
<keyword evidence="1" id="KW-0378">Hydrolase</keyword>
<dbReference type="RefSeq" id="WP_190923932.1">
    <property type="nucleotide sequence ID" value="NZ_JACXJA010000001.1"/>
</dbReference>
<dbReference type="GO" id="GO:0016787">
    <property type="term" value="F:hydrolase activity"/>
    <property type="evidence" value="ECO:0007669"/>
    <property type="project" value="UniProtKB-KW"/>
</dbReference>
<name>A0A927GXL6_9BACL</name>
<reference evidence="1" key="1">
    <citation type="submission" date="2020-09" db="EMBL/GenBank/DDBJ databases">
        <title>A novel bacterium of genus Paenibacillus, isolated from South China Sea.</title>
        <authorList>
            <person name="Huang H."/>
            <person name="Mo K."/>
            <person name="Hu Y."/>
        </authorList>
    </citation>
    <scope>NUCLEOTIDE SEQUENCE</scope>
    <source>
        <strain evidence="1">IB182363</strain>
    </source>
</reference>
<proteinExistence type="predicted"/>
<accession>A0A927GXL6</accession>
<organism evidence="1 2">
    <name type="scientific">Paenibacillus oceani</name>
    <dbReference type="NCBI Taxonomy" id="2772510"/>
    <lineage>
        <taxon>Bacteria</taxon>
        <taxon>Bacillati</taxon>
        <taxon>Bacillota</taxon>
        <taxon>Bacilli</taxon>
        <taxon>Bacillales</taxon>
        <taxon>Paenibacillaceae</taxon>
        <taxon>Paenibacillus</taxon>
    </lineage>
</organism>
<evidence type="ECO:0000313" key="1">
    <source>
        <dbReference type="EMBL" id="MBD2860645.1"/>
    </source>
</evidence>
<dbReference type="Proteomes" id="UP000639396">
    <property type="component" value="Unassembled WGS sequence"/>
</dbReference>
<evidence type="ECO:0000313" key="2">
    <source>
        <dbReference type="Proteomes" id="UP000639396"/>
    </source>
</evidence>
<dbReference type="Pfam" id="PF06821">
    <property type="entry name" value="Ser_hydrolase"/>
    <property type="match status" value="1"/>
</dbReference>
<sequence>MKKHLLFIQGGGQGAYAADLKLAANLQALLGFECDVLYPKMPDEGRPVYGAWKARIAADLSALEGEAILIGHSLGASFVIKYLTEEKPSKPVAGVFLLAAPYWGAEDWEVEEFALRYHFAPVFSDIRPIYLYHSRDDEIVPFTHLERYAERFPEAIIRKLDGRGHQFNNDLFEVAQDIKTL</sequence>
<dbReference type="AlphaFoldDB" id="A0A927GXL6"/>
<comment type="caution">
    <text evidence="1">The sequence shown here is derived from an EMBL/GenBank/DDBJ whole genome shotgun (WGS) entry which is preliminary data.</text>
</comment>
<keyword evidence="2" id="KW-1185">Reference proteome</keyword>
<protein>
    <submittedName>
        <fullName evidence="1">Serine hydrolase family protein</fullName>
    </submittedName>
</protein>
<dbReference type="SUPFAM" id="SSF53474">
    <property type="entry name" value="alpha/beta-Hydrolases"/>
    <property type="match status" value="1"/>
</dbReference>
<dbReference type="InterPro" id="IPR029058">
    <property type="entry name" value="AB_hydrolase_fold"/>
</dbReference>
<dbReference type="InterPro" id="IPR010662">
    <property type="entry name" value="RBBP9/YdeN"/>
</dbReference>
<dbReference type="Gene3D" id="3.40.50.1820">
    <property type="entry name" value="alpha/beta hydrolase"/>
    <property type="match status" value="1"/>
</dbReference>
<dbReference type="PANTHER" id="PTHR15394:SF3">
    <property type="entry name" value="SERINE HYDROLASE RBBP9"/>
    <property type="match status" value="1"/>
</dbReference>
<dbReference type="PANTHER" id="PTHR15394">
    <property type="entry name" value="SERINE HYDROLASE RBBP9"/>
    <property type="match status" value="1"/>
</dbReference>